<dbReference type="SMART" id="SM00327">
    <property type="entry name" value="VWA"/>
    <property type="match status" value="1"/>
</dbReference>
<proteinExistence type="predicted"/>
<dbReference type="InterPro" id="IPR036465">
    <property type="entry name" value="vWFA_dom_sf"/>
</dbReference>
<dbReference type="Proteomes" id="UP001519363">
    <property type="component" value="Unassembled WGS sequence"/>
</dbReference>
<name>A0ABS5A5Z3_9PSEU</name>
<keyword evidence="3" id="KW-1185">Reference proteome</keyword>
<accession>A0ABS5A5Z3</accession>
<dbReference type="EMBL" id="JAGIOO010000001">
    <property type="protein sequence ID" value="MBP2471145.1"/>
    <property type="molecule type" value="Genomic_DNA"/>
</dbReference>
<dbReference type="Gene3D" id="3.40.50.410">
    <property type="entry name" value="von Willebrand factor, type A domain"/>
    <property type="match status" value="1"/>
</dbReference>
<dbReference type="RefSeq" id="WP_143342680.1">
    <property type="nucleotide sequence ID" value="NZ_JAGIOO010000001.1"/>
</dbReference>
<dbReference type="SUPFAM" id="SSF53300">
    <property type="entry name" value="vWA-like"/>
    <property type="match status" value="1"/>
</dbReference>
<protein>
    <submittedName>
        <fullName evidence="2">Uncharacterized protein with von Willebrand factor type A (VWA) domain</fullName>
    </submittedName>
</protein>
<comment type="caution">
    <text evidence="2">The sequence shown here is derived from an EMBL/GenBank/DDBJ whole genome shotgun (WGS) entry which is preliminary data.</text>
</comment>
<dbReference type="CDD" id="cd00198">
    <property type="entry name" value="vWFA"/>
    <property type="match status" value="1"/>
</dbReference>
<dbReference type="PROSITE" id="PS50234">
    <property type="entry name" value="VWFA"/>
    <property type="match status" value="1"/>
</dbReference>
<dbReference type="Pfam" id="PF13768">
    <property type="entry name" value="VWA_3"/>
    <property type="match status" value="1"/>
</dbReference>
<dbReference type="InterPro" id="IPR002035">
    <property type="entry name" value="VWF_A"/>
</dbReference>
<feature type="domain" description="VWFA" evidence="1">
    <location>
        <begin position="397"/>
        <end position="575"/>
    </location>
</feature>
<reference evidence="2 3" key="1">
    <citation type="submission" date="2021-03" db="EMBL/GenBank/DDBJ databases">
        <title>Sequencing the genomes of 1000 actinobacteria strains.</title>
        <authorList>
            <person name="Klenk H.-P."/>
        </authorList>
    </citation>
    <scope>NUCLEOTIDE SEQUENCE [LARGE SCALE GENOMIC DNA]</scope>
    <source>
        <strain evidence="2 3">DSM 44580</strain>
    </source>
</reference>
<evidence type="ECO:0000313" key="3">
    <source>
        <dbReference type="Proteomes" id="UP001519363"/>
    </source>
</evidence>
<sequence>MLYEFIVRRTFQMVLPGARIFVKPSPQASTCPNSFGYVVGFPTNDTLAEAFFGPRWDVLTEALRLQVICYLAGHEAAHAWEHRQGFTEVPGDALRVLLGRILADMRVDHLPVLSRITNWSVNRDLACQTMVEPMGQPADSPATGAPYRDAVLLLDWCLLVMRCRRLRLDDARITTSPVATEFQEVWGQLASIIVGTHLSDWSAEATFIEAVLDVLFGWVRQREQHLQLFPRTTTKEEFEQRLDEVLNQTQRPTRCLRLSEISSDTMLSAILSQLEGTPLMRRAITQHRRERTSLRRAWSRTVEKTETWSPSPNARDIRKVLQIDTAVVPVLASQLTEVLRPLLYGQAWRRQPHSDGPVLDLRHQASRVYLNAHHAMEWSPRIWLRRRPLPPQITRLKCVLLVDCSGSMAEVVGNTRPAVSAYLAGAALIGAVDSMTDRAELSVAGFTEEVLPVREFESQMTAEQSQKVLAQAQALKGGTELTPALNWAFDQFSDLGGNPSEQRLLVVVTDACLDDDDPHDLREAISEHPDVHTVVIGVGDVTLGDLLDISPRAMTLPSNLTHQLPTRLHQVVEDIVRQRELTG</sequence>
<evidence type="ECO:0000313" key="2">
    <source>
        <dbReference type="EMBL" id="MBP2471145.1"/>
    </source>
</evidence>
<organism evidence="2 3">
    <name type="scientific">Crossiella equi</name>
    <dbReference type="NCBI Taxonomy" id="130796"/>
    <lineage>
        <taxon>Bacteria</taxon>
        <taxon>Bacillati</taxon>
        <taxon>Actinomycetota</taxon>
        <taxon>Actinomycetes</taxon>
        <taxon>Pseudonocardiales</taxon>
        <taxon>Pseudonocardiaceae</taxon>
        <taxon>Crossiella</taxon>
    </lineage>
</organism>
<gene>
    <name evidence="2" type="ORF">JOF53_000017</name>
</gene>
<evidence type="ECO:0000259" key="1">
    <source>
        <dbReference type="PROSITE" id="PS50234"/>
    </source>
</evidence>